<proteinExistence type="predicted"/>
<dbReference type="EMBL" id="CP011232">
    <property type="protein sequence ID" value="AKI96526.1"/>
    <property type="molecule type" value="Genomic_DNA"/>
</dbReference>
<keyword evidence="3" id="KW-1185">Reference proteome</keyword>
<dbReference type="PATRIC" id="fig|1330330.3.peg.63"/>
<dbReference type="Pfam" id="PF00534">
    <property type="entry name" value="Glycos_transf_1"/>
    <property type="match status" value="1"/>
</dbReference>
<evidence type="ECO:0000313" key="3">
    <source>
        <dbReference type="Proteomes" id="UP000035159"/>
    </source>
</evidence>
<dbReference type="PANTHER" id="PTHR45947">
    <property type="entry name" value="SULFOQUINOVOSYL TRANSFERASE SQD2"/>
    <property type="match status" value="1"/>
</dbReference>
<feature type="domain" description="Glycosyl transferase family 1" evidence="1">
    <location>
        <begin position="223"/>
        <end position="389"/>
    </location>
</feature>
<dbReference type="Gene3D" id="3.40.50.2000">
    <property type="entry name" value="Glycogen Phosphorylase B"/>
    <property type="match status" value="2"/>
</dbReference>
<dbReference type="KEGG" id="kpf:IX53_00335"/>
<dbReference type="InterPro" id="IPR050194">
    <property type="entry name" value="Glycosyltransferase_grp1"/>
</dbReference>
<gene>
    <name evidence="2" type="ORF">IX53_00335</name>
</gene>
<dbReference type="AlphaFoldDB" id="A0A0G2Z8X8"/>
<sequence length="414" mass="46926">MKKTILLISNHFPFSPGEEFLKVEVDILSEYFDIILAPMNATGKRRDVPDNVVVCGTLAKRIAKLSTNKLQRVLKSISELRHKIEIIREISKNLYFPRKLAEIINYSAIGNEIVNWFEEEYSQKKIKVNILYSYWLLYAAYGVLKIKAKHKEVVCVTRAHGSDLYSYASNRYLPLREYILSNIDKVFCVSEHGKSYLSSLFPQYADKVAVSRLGTLDPKIVNEGSKDGKFRAVSCSSLVTVKRVKLIIKAISYVSKRTCKEIVWTHIGDGPQRKQLEEFARFELGKKNVKYEFAGQLPHDHVLSYYSSNPVDVFINTSSSEGLPVSIMEAMSYGIPVIATDVGGTSEIVGEDNGFILNKDVSAKEIGEMLFRFINEDHNKIAAKRKNTRKKWGVGFNAQKNFTQFSSELLGMCS</sequence>
<evidence type="ECO:0000259" key="1">
    <source>
        <dbReference type="Pfam" id="PF00534"/>
    </source>
</evidence>
<dbReference type="InterPro" id="IPR001296">
    <property type="entry name" value="Glyco_trans_1"/>
</dbReference>
<dbReference type="RefSeq" id="WP_047753661.1">
    <property type="nucleotide sequence ID" value="NZ_CAJUHA010000002.1"/>
</dbReference>
<evidence type="ECO:0000313" key="2">
    <source>
        <dbReference type="EMBL" id="AKI96526.1"/>
    </source>
</evidence>
<organism evidence="2 3">
    <name type="scientific">Kosmotoga pacifica</name>
    <dbReference type="NCBI Taxonomy" id="1330330"/>
    <lineage>
        <taxon>Bacteria</taxon>
        <taxon>Thermotogati</taxon>
        <taxon>Thermotogota</taxon>
        <taxon>Thermotogae</taxon>
        <taxon>Kosmotogales</taxon>
        <taxon>Kosmotogaceae</taxon>
        <taxon>Kosmotoga</taxon>
    </lineage>
</organism>
<accession>A0A0G2Z8X8</accession>
<dbReference type="PANTHER" id="PTHR45947:SF3">
    <property type="entry name" value="SULFOQUINOVOSYL TRANSFERASE SQD2"/>
    <property type="match status" value="1"/>
</dbReference>
<dbReference type="STRING" id="1330330.IX53_00335"/>
<reference evidence="2 3" key="1">
    <citation type="submission" date="2015-04" db="EMBL/GenBank/DDBJ databases">
        <title>Complete Genome Sequence of Kosmotoga pacifica SLHLJ1.</title>
        <authorList>
            <person name="Jiang L.J."/>
            <person name="Shao Z.Z."/>
            <person name="Jebbar M."/>
        </authorList>
    </citation>
    <scope>NUCLEOTIDE SEQUENCE [LARGE SCALE GENOMIC DNA]</scope>
    <source>
        <strain evidence="2 3">SLHLJ1</strain>
    </source>
</reference>
<name>A0A0G2Z8X8_9BACT</name>
<dbReference type="Proteomes" id="UP000035159">
    <property type="component" value="Chromosome"/>
</dbReference>
<dbReference type="GO" id="GO:0016757">
    <property type="term" value="F:glycosyltransferase activity"/>
    <property type="evidence" value="ECO:0007669"/>
    <property type="project" value="InterPro"/>
</dbReference>
<dbReference type="SUPFAM" id="SSF53756">
    <property type="entry name" value="UDP-Glycosyltransferase/glycogen phosphorylase"/>
    <property type="match status" value="1"/>
</dbReference>
<dbReference type="OrthoDB" id="9806653at2"/>
<protein>
    <recommendedName>
        <fullName evidence="1">Glycosyl transferase family 1 domain-containing protein</fullName>
    </recommendedName>
</protein>